<evidence type="ECO:0000259" key="7">
    <source>
        <dbReference type="Pfam" id="PF00703"/>
    </source>
</evidence>
<dbReference type="GO" id="GO:0004565">
    <property type="term" value="F:beta-galactosidase activity"/>
    <property type="evidence" value="ECO:0007669"/>
    <property type="project" value="UniProtKB-EC"/>
</dbReference>
<evidence type="ECO:0000256" key="4">
    <source>
        <dbReference type="ARBA" id="ARBA00022801"/>
    </source>
</evidence>
<evidence type="ECO:0000256" key="3">
    <source>
        <dbReference type="ARBA" id="ARBA00012756"/>
    </source>
</evidence>
<evidence type="ECO:0000313" key="8">
    <source>
        <dbReference type="EMBL" id="KXT49054.1"/>
    </source>
</evidence>
<evidence type="ECO:0000256" key="6">
    <source>
        <dbReference type="SAM" id="SignalP"/>
    </source>
</evidence>
<dbReference type="Gene3D" id="2.60.40.10">
    <property type="entry name" value="Immunoglobulins"/>
    <property type="match status" value="1"/>
</dbReference>
<dbReference type="InterPro" id="IPR008979">
    <property type="entry name" value="Galactose-bd-like_sf"/>
</dbReference>
<dbReference type="GO" id="GO:0005990">
    <property type="term" value="P:lactose catabolic process"/>
    <property type="evidence" value="ECO:0007669"/>
    <property type="project" value="TreeGrafter"/>
</dbReference>
<dbReference type="AlphaFoldDB" id="A0A139LC73"/>
<accession>A0A139LC73</accession>
<dbReference type="Pfam" id="PF00703">
    <property type="entry name" value="Glyco_hydro_2"/>
    <property type="match status" value="1"/>
</dbReference>
<comment type="similarity">
    <text evidence="2">Belongs to the glycosyl hydrolase 2 family.</text>
</comment>
<reference evidence="8 9" key="1">
    <citation type="submission" date="2016-02" db="EMBL/GenBank/DDBJ databases">
        <authorList>
            <person name="Wen L."/>
            <person name="He K."/>
            <person name="Yang H."/>
        </authorList>
    </citation>
    <scope>NUCLEOTIDE SEQUENCE [LARGE SCALE GENOMIC DNA]</scope>
    <source>
        <strain evidence="8 9">KLE1704</strain>
    </source>
</reference>
<dbReference type="SUPFAM" id="SSF51445">
    <property type="entry name" value="(Trans)glycosidases"/>
    <property type="match status" value="1"/>
</dbReference>
<sequence>MMKNRILLTAALCMSMMAQITAQGYTSLREQIQLAGEWESSLGTCCLPGTTDENRLSERNRDTLVTYQLTRLYPYSGKVIYTREINIPESFRGKKLFLMMERTKPSTVWVDGDSIGSYGHLYAPHRYELPALAVGKHQLKIRIDNSPTSVPKEIQGSHAWTDATQTNWNGILGEFYIEAVPVSYIQSVQVYPEVDKKQALVIVEVDADKDGKAILDVDGYAWNTSETHTLSPQQLAVRLKKGRNRIELPVNMGDKPLLWSEFHPALYKLNITLRAGKNRDSRMVDFGMRKFEVEGTQFVINGYKTFLRGKHDACVFPLTGYGPMDVASWQRVFRVAKQYGINHYRCHSFTPPRAALEAADIEGIYYQIELPLWGYIKRENTVLNDFLKREGDMLLEHFGNHPSFMMLGLGNELDAEIDVVREWLDDFRNQDNRHLYCFGSNNNLGWKGPQDGEDFFVTCRVGGGDGYTTHVRTSFAYVDAEKGGILNNTRPATDKDYSGAIAHCPRPVVGHENCQFQIYPDYSQIEKYTGVLHPYNLEIFRDRLKENHLSSQAKTFHQATGHFSIECYKADMEYAFRTPGFGGFQLLDLQDYPGQGSALVGILDAFMDSKGIVAPETFYDFCAPLVPLALMKDHCWLNTQPLHIDVALSNYVEGDWNEPVRWSLVSDNGVWKRDGVLMASIPQGKVGKAGSIDLSLSGLKEAQRLTLTLTTGKYRNYYHLWVYPDETAESGGSVHVASFLNDDLRKRLESGASVLLIPDHDSIVAQSVGGMFTPDYWNYSMFKTISENAGKEVSPGTLSILTDPGHPLLKYFPTECHSDWQWWSITRNSRPMILNATRGEYRPLIQVVDNIERNHKLGLVFEFAVGKGNLLVCMTDLQAIAGTPEGNRFRTSLLRYMKSDAFHPTEQLAWKELDALFHADINQRQIIGVKNESDYTVGGD</sequence>
<keyword evidence="4 8" id="KW-0378">Hydrolase</keyword>
<feature type="signal peptide" evidence="6">
    <location>
        <begin position="1"/>
        <end position="22"/>
    </location>
</feature>
<dbReference type="GO" id="GO:0009341">
    <property type="term" value="C:beta-galactosidase complex"/>
    <property type="evidence" value="ECO:0007669"/>
    <property type="project" value="TreeGrafter"/>
</dbReference>
<comment type="caution">
    <text evidence="8">The sequence shown here is derived from an EMBL/GenBank/DDBJ whole genome shotgun (WGS) entry which is preliminary data.</text>
</comment>
<proteinExistence type="inferred from homology"/>
<protein>
    <recommendedName>
        <fullName evidence="3">beta-galactosidase</fullName>
        <ecNumber evidence="3">3.2.1.23</ecNumber>
    </recommendedName>
</protein>
<evidence type="ECO:0000256" key="1">
    <source>
        <dbReference type="ARBA" id="ARBA00001412"/>
    </source>
</evidence>
<dbReference type="InterPro" id="IPR013783">
    <property type="entry name" value="Ig-like_fold"/>
</dbReference>
<dbReference type="Gene3D" id="3.20.20.80">
    <property type="entry name" value="Glycosidases"/>
    <property type="match status" value="1"/>
</dbReference>
<keyword evidence="6" id="KW-0732">Signal</keyword>
<dbReference type="InterPro" id="IPR036156">
    <property type="entry name" value="Beta-gal/glucu_dom_sf"/>
</dbReference>
<dbReference type="EC" id="3.2.1.23" evidence="3"/>
<dbReference type="SUPFAM" id="SSF49303">
    <property type="entry name" value="beta-Galactosidase/glucuronidase domain"/>
    <property type="match status" value="1"/>
</dbReference>
<feature type="chain" id="PRO_5007487229" description="beta-galactosidase" evidence="6">
    <location>
        <begin position="23"/>
        <end position="940"/>
    </location>
</feature>
<dbReference type="PANTHER" id="PTHR46323">
    <property type="entry name" value="BETA-GALACTOSIDASE"/>
    <property type="match status" value="1"/>
</dbReference>
<name>A0A139LC73_9BACE</name>
<comment type="catalytic activity">
    <reaction evidence="1">
        <text>Hydrolysis of terminal non-reducing beta-D-galactose residues in beta-D-galactosides.</text>
        <dbReference type="EC" id="3.2.1.23"/>
    </reaction>
</comment>
<dbReference type="InterPro" id="IPR017853">
    <property type="entry name" value="GH"/>
</dbReference>
<dbReference type="Gene3D" id="2.60.120.260">
    <property type="entry name" value="Galactose-binding domain-like"/>
    <property type="match status" value="1"/>
</dbReference>
<dbReference type="PATRIC" id="fig|329854.7.peg.2719"/>
<dbReference type="SUPFAM" id="SSF49785">
    <property type="entry name" value="Galactose-binding domain-like"/>
    <property type="match status" value="1"/>
</dbReference>
<organism evidence="8">
    <name type="scientific">Bacteroides intestinalis</name>
    <dbReference type="NCBI Taxonomy" id="329854"/>
    <lineage>
        <taxon>Bacteria</taxon>
        <taxon>Pseudomonadati</taxon>
        <taxon>Bacteroidota</taxon>
        <taxon>Bacteroidia</taxon>
        <taxon>Bacteroidales</taxon>
        <taxon>Bacteroidaceae</taxon>
        <taxon>Bacteroides</taxon>
    </lineage>
</organism>
<keyword evidence="5" id="KW-0326">Glycosidase</keyword>
<evidence type="ECO:0000313" key="9">
    <source>
        <dbReference type="Proteomes" id="UP000070319"/>
    </source>
</evidence>
<dbReference type="InterPro" id="IPR050347">
    <property type="entry name" value="Bact_Beta-galactosidase"/>
</dbReference>
<evidence type="ECO:0000256" key="5">
    <source>
        <dbReference type="ARBA" id="ARBA00023295"/>
    </source>
</evidence>
<dbReference type="PANTHER" id="PTHR46323:SF2">
    <property type="entry name" value="BETA-GALACTOSIDASE"/>
    <property type="match status" value="1"/>
</dbReference>
<feature type="domain" description="Glycoside hydrolase family 2 immunoglobulin-like beta-sandwich" evidence="7">
    <location>
        <begin position="184"/>
        <end position="289"/>
    </location>
</feature>
<dbReference type="InterPro" id="IPR006102">
    <property type="entry name" value="Ig-like_GH2"/>
</dbReference>
<gene>
    <name evidence="8" type="ORF">HMPREF2531_02668</name>
</gene>
<dbReference type="Proteomes" id="UP000070319">
    <property type="component" value="Unassembled WGS sequence"/>
</dbReference>
<evidence type="ECO:0000256" key="2">
    <source>
        <dbReference type="ARBA" id="ARBA00007401"/>
    </source>
</evidence>
<dbReference type="EMBL" id="LTDF01000093">
    <property type="protein sequence ID" value="KXT49054.1"/>
    <property type="molecule type" value="Genomic_DNA"/>
</dbReference>